<feature type="binding site" evidence="3">
    <location>
        <position position="105"/>
    </location>
    <ligand>
        <name>phosphoenolpyruvate</name>
        <dbReference type="ChEBI" id="CHEBI:58702"/>
    </ligand>
</feature>
<keyword evidence="7" id="KW-1185">Reference proteome</keyword>
<dbReference type="GO" id="GO:0009073">
    <property type="term" value="P:aromatic amino acid family biosynthetic process"/>
    <property type="evidence" value="ECO:0007669"/>
    <property type="project" value="UniProtKB-KW"/>
</dbReference>
<feature type="binding site" evidence="3">
    <location>
        <position position="340"/>
    </location>
    <ligand>
        <name>Mn(2+)</name>
        <dbReference type="ChEBI" id="CHEBI:29035"/>
    </ligand>
</feature>
<evidence type="ECO:0000256" key="2">
    <source>
        <dbReference type="ARBA" id="ARBA00022679"/>
    </source>
</evidence>
<dbReference type="PANTHER" id="PTHR21337">
    <property type="entry name" value="PHOSPHO-2-DEHYDRO-3-DEOXYHEPTONATE ALDOLASE 1, 2"/>
    <property type="match status" value="1"/>
</dbReference>
<name>A0A2H1KKW4_9MICO</name>
<feature type="region of interest" description="Disordered" evidence="5">
    <location>
        <begin position="1"/>
        <end position="20"/>
    </location>
</feature>
<feature type="binding site" evidence="3">
    <location>
        <position position="66"/>
    </location>
    <ligand>
        <name>Mn(2+)</name>
        <dbReference type="ChEBI" id="CHEBI:29035"/>
    </ligand>
</feature>
<evidence type="ECO:0000256" key="4">
    <source>
        <dbReference type="RuleBase" id="RU363071"/>
    </source>
</evidence>
<dbReference type="GO" id="GO:0009423">
    <property type="term" value="P:chorismate biosynthetic process"/>
    <property type="evidence" value="ECO:0007669"/>
    <property type="project" value="UniProtKB-UniPathway"/>
</dbReference>
<dbReference type="GO" id="GO:0008652">
    <property type="term" value="P:amino acid biosynthetic process"/>
    <property type="evidence" value="ECO:0007669"/>
    <property type="project" value="UniProtKB-KW"/>
</dbReference>
<dbReference type="PANTHER" id="PTHR21337:SF0">
    <property type="entry name" value="PHOSPHO-2-DEHYDRO-3-DEOXYHEPTONATE ALDOLASE"/>
    <property type="match status" value="1"/>
</dbReference>
<keyword evidence="3" id="KW-0464">Manganese</keyword>
<dbReference type="InterPro" id="IPR002480">
    <property type="entry name" value="DAHP_synth_2"/>
</dbReference>
<comment type="cofactor">
    <cofactor evidence="3">
        <name>Mn(2+)</name>
        <dbReference type="ChEBI" id="CHEBI:29035"/>
    </cofactor>
    <cofactor evidence="3">
        <name>Co(2+)</name>
        <dbReference type="ChEBI" id="CHEBI:48828"/>
    </cofactor>
    <cofactor evidence="3">
        <name>Cd(2+)</name>
        <dbReference type="ChEBI" id="CHEBI:48775"/>
    </cofactor>
    <text evidence="3">Binds 1 divalent cation per subunit. The enzyme is active with manganese, cobalt or cadmium ions.</text>
</comment>
<dbReference type="AlphaFoldDB" id="A0A2H1KKW4"/>
<evidence type="ECO:0000313" key="6">
    <source>
        <dbReference type="EMBL" id="SMY00361.1"/>
    </source>
</evidence>
<feature type="binding site" evidence="3">
    <location>
        <position position="298"/>
    </location>
    <ligand>
        <name>Mn(2+)</name>
        <dbReference type="ChEBI" id="CHEBI:29035"/>
    </ligand>
</feature>
<protein>
    <recommendedName>
        <fullName evidence="4">Phospho-2-dehydro-3-deoxyheptonate aldolase</fullName>
        <ecNumber evidence="4">2.5.1.54</ecNumber>
    </recommendedName>
</protein>
<accession>A0A2H1KKW4</accession>
<dbReference type="UniPathway" id="UPA00053">
    <property type="reaction ID" value="UER00084"/>
</dbReference>
<gene>
    <name evidence="6" type="ORF">BI49514_03138</name>
</gene>
<comment type="pathway">
    <text evidence="4">Metabolic intermediate biosynthesis; chorismate biosynthesis; chorismate from D-erythrose 4-phosphate and phosphoenolpyruvate: step 1/7.</text>
</comment>
<dbReference type="InterPro" id="IPR013785">
    <property type="entry name" value="Aldolase_TIM"/>
</dbReference>
<organism evidence="6 7">
    <name type="scientific">Brevibacterium iodinum ATCC 49514</name>
    <dbReference type="NCBI Taxonomy" id="1255616"/>
    <lineage>
        <taxon>Bacteria</taxon>
        <taxon>Bacillati</taxon>
        <taxon>Actinomycetota</taxon>
        <taxon>Actinomycetes</taxon>
        <taxon>Micrococcales</taxon>
        <taxon>Brevibacteriaceae</taxon>
        <taxon>Brevibacterium</taxon>
    </lineage>
</organism>
<feature type="binding site" evidence="3">
    <location>
        <position position="235"/>
    </location>
    <ligand>
        <name>phosphoenolpyruvate</name>
        <dbReference type="ChEBI" id="CHEBI:58702"/>
    </ligand>
</feature>
<dbReference type="EMBL" id="FXYX01000039">
    <property type="protein sequence ID" value="SMY00361.1"/>
    <property type="molecule type" value="Genomic_DNA"/>
</dbReference>
<dbReference type="EC" id="2.5.1.54" evidence="4"/>
<reference evidence="7" key="1">
    <citation type="submission" date="2017-03" db="EMBL/GenBank/DDBJ databases">
        <authorList>
            <person name="Monnet C."/>
        </authorList>
    </citation>
    <scope>NUCLEOTIDE SEQUENCE [LARGE SCALE GENOMIC DNA]</scope>
    <source>
        <strain evidence="7">ATCC 49514</strain>
    </source>
</reference>
<evidence type="ECO:0000313" key="7">
    <source>
        <dbReference type="Proteomes" id="UP000234382"/>
    </source>
</evidence>
<dbReference type="Proteomes" id="UP000234382">
    <property type="component" value="Unassembled WGS sequence"/>
</dbReference>
<dbReference type="Gene3D" id="3.20.20.70">
    <property type="entry name" value="Aldolase class I"/>
    <property type="match status" value="1"/>
</dbReference>
<dbReference type="Pfam" id="PF01474">
    <property type="entry name" value="DAHP_synth_2"/>
    <property type="match status" value="2"/>
</dbReference>
<evidence type="ECO:0000256" key="5">
    <source>
        <dbReference type="SAM" id="MobiDB-lite"/>
    </source>
</evidence>
<feature type="binding site" evidence="3">
    <location>
        <position position="266"/>
    </location>
    <ligand>
        <name>phosphoenolpyruvate</name>
        <dbReference type="ChEBI" id="CHEBI:58702"/>
    </ligand>
</feature>
<keyword evidence="4" id="KW-0057">Aromatic amino acid biosynthesis</keyword>
<evidence type="ECO:0000256" key="3">
    <source>
        <dbReference type="PIRSR" id="PIRSR602480-1"/>
    </source>
</evidence>
<keyword evidence="4" id="KW-0028">Amino-acid biosynthesis</keyword>
<evidence type="ECO:0000256" key="1">
    <source>
        <dbReference type="ARBA" id="ARBA00008911"/>
    </source>
</evidence>
<sequence length="387" mass="42624">MPLATPTRHSSAAHQPSWPKQHLVDEVRHRLETAHSLVTAEEVEELRVCMATVASGQATVVQLGDCAEPFIELSPEAIDRKLRFINDAADLVAGATGQAVIAVGRIAGQFAKPRSNPTETVAGQQMSTYMGDAVNGPRPTPEERQPDPLRLLRGHRLAQRATETIRQYNSTTAGRKVWTSHEALLMDYEHPQVRVEGTARYLTSTHWPWIGNRTRHLDGAHISLMAAIRNPVSCKIGPGVFPSEAKQLVRILNPGNEMGRLSLIARFGHSRIKNEFPAVVSAICNAGLEVTWMVDPLHGNTRNADDGAKARLLPDVLGEVNDFNKILRTFGLHSAGIHLEATGDYGIEECTTRIDSRRAPDSYRSLCDPRLNRTQTAEVLTAWTEGR</sequence>
<keyword evidence="3" id="KW-0170">Cobalt</keyword>
<dbReference type="SUPFAM" id="SSF51569">
    <property type="entry name" value="Aldolase"/>
    <property type="match status" value="1"/>
</dbReference>
<proteinExistence type="inferred from homology"/>
<comment type="catalytic activity">
    <reaction evidence="4">
        <text>D-erythrose 4-phosphate + phosphoenolpyruvate + H2O = 7-phospho-2-dehydro-3-deoxy-D-arabino-heptonate + phosphate</text>
        <dbReference type="Rhea" id="RHEA:14717"/>
        <dbReference type="ChEBI" id="CHEBI:15377"/>
        <dbReference type="ChEBI" id="CHEBI:16897"/>
        <dbReference type="ChEBI" id="CHEBI:43474"/>
        <dbReference type="ChEBI" id="CHEBI:58394"/>
        <dbReference type="ChEBI" id="CHEBI:58702"/>
        <dbReference type="EC" id="2.5.1.54"/>
    </reaction>
</comment>
<dbReference type="GO" id="GO:0003849">
    <property type="term" value="F:3-deoxy-7-phosphoheptulonate synthase activity"/>
    <property type="evidence" value="ECO:0007669"/>
    <property type="project" value="UniProtKB-EC"/>
</dbReference>
<comment type="similarity">
    <text evidence="1 4">Belongs to the class-II DAHP synthase family.</text>
</comment>
<feature type="binding site" evidence="3">
    <location>
        <position position="368"/>
    </location>
    <ligand>
        <name>Mn(2+)</name>
        <dbReference type="ChEBI" id="CHEBI:29035"/>
    </ligand>
</feature>
<keyword evidence="2 4" id="KW-0808">Transferase</keyword>
<keyword evidence="3" id="KW-0104">Cadmium</keyword>